<dbReference type="SUPFAM" id="SSF55874">
    <property type="entry name" value="ATPase domain of HSP90 chaperone/DNA topoisomerase II/histidine kinase"/>
    <property type="match status" value="1"/>
</dbReference>
<keyword evidence="4" id="KW-1003">Cell membrane</keyword>
<organism evidence="13 14">
    <name type="scientific">Eiseniibacteriota bacterium</name>
    <dbReference type="NCBI Taxonomy" id="2212470"/>
    <lineage>
        <taxon>Bacteria</taxon>
        <taxon>Candidatus Eiseniibacteriota</taxon>
    </lineage>
</organism>
<dbReference type="CDD" id="cd00082">
    <property type="entry name" value="HisKA"/>
    <property type="match status" value="1"/>
</dbReference>
<dbReference type="InterPro" id="IPR036890">
    <property type="entry name" value="HATPase_C_sf"/>
</dbReference>
<dbReference type="Pfam" id="PF00672">
    <property type="entry name" value="HAMP"/>
    <property type="match status" value="1"/>
</dbReference>
<evidence type="ECO:0000256" key="9">
    <source>
        <dbReference type="ARBA" id="ARBA00022840"/>
    </source>
</evidence>
<feature type="domain" description="HAMP" evidence="12">
    <location>
        <begin position="240"/>
        <end position="292"/>
    </location>
</feature>
<dbReference type="PANTHER" id="PTHR44936">
    <property type="entry name" value="SENSOR PROTEIN CREC"/>
    <property type="match status" value="1"/>
</dbReference>
<dbReference type="SMART" id="SM00304">
    <property type="entry name" value="HAMP"/>
    <property type="match status" value="1"/>
</dbReference>
<dbReference type="InterPro" id="IPR036097">
    <property type="entry name" value="HisK_dim/P_sf"/>
</dbReference>
<dbReference type="InterPro" id="IPR004358">
    <property type="entry name" value="Sig_transdc_His_kin-like_C"/>
</dbReference>
<dbReference type="CDD" id="cd00075">
    <property type="entry name" value="HATPase"/>
    <property type="match status" value="1"/>
</dbReference>
<keyword evidence="10" id="KW-1133">Transmembrane helix</keyword>
<dbReference type="SMART" id="SM00387">
    <property type="entry name" value="HATPase_c"/>
    <property type="match status" value="1"/>
</dbReference>
<dbReference type="PROSITE" id="PS50109">
    <property type="entry name" value="HIS_KIN"/>
    <property type="match status" value="1"/>
</dbReference>
<dbReference type="GO" id="GO:0016301">
    <property type="term" value="F:kinase activity"/>
    <property type="evidence" value="ECO:0007669"/>
    <property type="project" value="UniProtKB-KW"/>
</dbReference>
<evidence type="ECO:0000256" key="1">
    <source>
        <dbReference type="ARBA" id="ARBA00000085"/>
    </source>
</evidence>
<dbReference type="EMBL" id="JBHPEI010000004">
    <property type="protein sequence ID" value="MFC1799383.1"/>
    <property type="molecule type" value="Genomic_DNA"/>
</dbReference>
<dbReference type="EC" id="2.7.13.3" evidence="3"/>
<evidence type="ECO:0000256" key="5">
    <source>
        <dbReference type="ARBA" id="ARBA00022553"/>
    </source>
</evidence>
<gene>
    <name evidence="13" type="ORF">ACFL2Z_00515</name>
</gene>
<keyword evidence="6" id="KW-0808">Transferase</keyword>
<keyword evidence="5" id="KW-0597">Phosphoprotein</keyword>
<evidence type="ECO:0000259" key="12">
    <source>
        <dbReference type="PROSITE" id="PS50885"/>
    </source>
</evidence>
<dbReference type="Gene3D" id="3.30.565.10">
    <property type="entry name" value="Histidine kinase-like ATPase, C-terminal domain"/>
    <property type="match status" value="1"/>
</dbReference>
<keyword evidence="10" id="KW-0472">Membrane</keyword>
<dbReference type="Pfam" id="PF00512">
    <property type="entry name" value="HisKA"/>
    <property type="match status" value="1"/>
</dbReference>
<comment type="subcellular location">
    <subcellularLocation>
        <location evidence="2">Cell membrane</location>
        <topology evidence="2">Multi-pass membrane protein</topology>
    </subcellularLocation>
</comment>
<reference evidence="13 14" key="1">
    <citation type="submission" date="2024-09" db="EMBL/GenBank/DDBJ databases">
        <authorList>
            <person name="D'Angelo T."/>
        </authorList>
    </citation>
    <scope>NUCLEOTIDE SEQUENCE [LARGE SCALE GENOMIC DNA]</scope>
    <source>
        <strain evidence="13">SAG AM-311-F02</strain>
    </source>
</reference>
<evidence type="ECO:0000256" key="4">
    <source>
        <dbReference type="ARBA" id="ARBA00022475"/>
    </source>
</evidence>
<dbReference type="InterPro" id="IPR005467">
    <property type="entry name" value="His_kinase_dom"/>
</dbReference>
<sequence>MSIRYRLAGMCIIVALLPAIPLSILVSNLLEKSFNVGLSETMESALDSGIIVSRKHLETLHAGFEEDTGRLVALSSGDIGDSSRVSALMAKSAGPSPIDGFFVTDTAHLKVFKNTDPPLPPELAGHSVRLAGTGLVEGTMVIERTGSPAAGPDLKFYETESRTAQFALWTPRGGHVSWLFYKRTNPEFIAHAGNLLEGRQLFAQLRLAQERLSRSFFYPFIIIYAVMLVISLLLAFYMSERLAGPLRRLVGATSAVADGDWHINLKEKADGEIGHLVDGFNHMVGRLDTQRRRLIDLEKMAAWREMGRHLAHEIKNPILPIRLTVQEMRDQYKGGDRAYNEMLSDSVRVVEDELAHLQRLVKEFSSFARMPGLSVASASMDRLVRDVAKLYPQAEVTIDAGAGPGHEAGLPQLVFDPDQMRRVLINLFDNALSVLPPDTQGKIRVRMRTEHGGEREAMVLEFTDNGPGIPPENIARVFDPYFTTRTGGTGLGLSMVKNIILLHGGTIEAMSPEGEGATFTIILPVEGPPESGGVS</sequence>
<dbReference type="SMART" id="SM00388">
    <property type="entry name" value="HisKA"/>
    <property type="match status" value="1"/>
</dbReference>
<dbReference type="SUPFAM" id="SSF47384">
    <property type="entry name" value="Homodimeric domain of signal transducing histidine kinase"/>
    <property type="match status" value="1"/>
</dbReference>
<dbReference type="InterPro" id="IPR003594">
    <property type="entry name" value="HATPase_dom"/>
</dbReference>
<dbReference type="PANTHER" id="PTHR44936:SF10">
    <property type="entry name" value="SENSOR PROTEIN RSTB"/>
    <property type="match status" value="1"/>
</dbReference>
<keyword evidence="10" id="KW-0812">Transmembrane</keyword>
<dbReference type="SUPFAM" id="SSF158472">
    <property type="entry name" value="HAMP domain-like"/>
    <property type="match status" value="1"/>
</dbReference>
<dbReference type="InterPro" id="IPR003661">
    <property type="entry name" value="HisK_dim/P_dom"/>
</dbReference>
<evidence type="ECO:0000313" key="14">
    <source>
        <dbReference type="Proteomes" id="UP001594288"/>
    </source>
</evidence>
<dbReference type="Pfam" id="PF02518">
    <property type="entry name" value="HATPase_c"/>
    <property type="match status" value="1"/>
</dbReference>
<evidence type="ECO:0000256" key="2">
    <source>
        <dbReference type="ARBA" id="ARBA00004651"/>
    </source>
</evidence>
<evidence type="ECO:0000256" key="6">
    <source>
        <dbReference type="ARBA" id="ARBA00022679"/>
    </source>
</evidence>
<dbReference type="InterPro" id="IPR050980">
    <property type="entry name" value="2C_sensor_his_kinase"/>
</dbReference>
<evidence type="ECO:0000256" key="7">
    <source>
        <dbReference type="ARBA" id="ARBA00022741"/>
    </source>
</evidence>
<evidence type="ECO:0000256" key="10">
    <source>
        <dbReference type="SAM" id="Phobius"/>
    </source>
</evidence>
<keyword evidence="14" id="KW-1185">Reference proteome</keyword>
<dbReference type="CDD" id="cd06225">
    <property type="entry name" value="HAMP"/>
    <property type="match status" value="1"/>
</dbReference>
<evidence type="ECO:0000256" key="8">
    <source>
        <dbReference type="ARBA" id="ARBA00022777"/>
    </source>
</evidence>
<feature type="domain" description="Histidine kinase" evidence="11">
    <location>
        <begin position="309"/>
        <end position="527"/>
    </location>
</feature>
<dbReference type="Proteomes" id="UP001594288">
    <property type="component" value="Unassembled WGS sequence"/>
</dbReference>
<dbReference type="PROSITE" id="PS50885">
    <property type="entry name" value="HAMP"/>
    <property type="match status" value="1"/>
</dbReference>
<keyword evidence="7" id="KW-0547">Nucleotide-binding</keyword>
<comment type="caution">
    <text evidence="13">The sequence shown here is derived from an EMBL/GenBank/DDBJ whole genome shotgun (WGS) entry which is preliminary data.</text>
</comment>
<keyword evidence="9" id="KW-0067">ATP-binding</keyword>
<evidence type="ECO:0000256" key="3">
    <source>
        <dbReference type="ARBA" id="ARBA00012438"/>
    </source>
</evidence>
<proteinExistence type="predicted"/>
<evidence type="ECO:0000259" key="11">
    <source>
        <dbReference type="PROSITE" id="PS50109"/>
    </source>
</evidence>
<dbReference type="InterPro" id="IPR003660">
    <property type="entry name" value="HAMP_dom"/>
</dbReference>
<dbReference type="PRINTS" id="PR00344">
    <property type="entry name" value="BCTRLSENSOR"/>
</dbReference>
<keyword evidence="8 13" id="KW-0418">Kinase</keyword>
<protein>
    <recommendedName>
        <fullName evidence="3">histidine kinase</fullName>
        <ecNumber evidence="3">2.7.13.3</ecNumber>
    </recommendedName>
</protein>
<comment type="catalytic activity">
    <reaction evidence="1">
        <text>ATP + protein L-histidine = ADP + protein N-phospho-L-histidine.</text>
        <dbReference type="EC" id="2.7.13.3"/>
    </reaction>
</comment>
<name>A0ABV6YMT9_UNCEI</name>
<evidence type="ECO:0000313" key="13">
    <source>
        <dbReference type="EMBL" id="MFC1799383.1"/>
    </source>
</evidence>
<dbReference type="Gene3D" id="6.10.340.10">
    <property type="match status" value="1"/>
</dbReference>
<accession>A0ABV6YMT9</accession>
<feature type="transmembrane region" description="Helical" evidence="10">
    <location>
        <begin position="216"/>
        <end position="238"/>
    </location>
</feature>
<dbReference type="Gene3D" id="1.10.287.130">
    <property type="match status" value="1"/>
</dbReference>